<accession>A0A9W7C6H2</accession>
<gene>
    <name evidence="2" type="ORF">TrST_g8320</name>
</gene>
<keyword evidence="3" id="KW-1185">Reference proteome</keyword>
<proteinExistence type="predicted"/>
<reference evidence="3" key="1">
    <citation type="journal article" date="2023" name="Commun. Biol.">
        <title>Genome analysis of Parmales, the sister group of diatoms, reveals the evolutionary specialization of diatoms from phago-mixotrophs to photoautotrophs.</title>
        <authorList>
            <person name="Ban H."/>
            <person name="Sato S."/>
            <person name="Yoshikawa S."/>
            <person name="Yamada K."/>
            <person name="Nakamura Y."/>
            <person name="Ichinomiya M."/>
            <person name="Sato N."/>
            <person name="Blanc-Mathieu R."/>
            <person name="Endo H."/>
            <person name="Kuwata A."/>
            <person name="Ogata H."/>
        </authorList>
    </citation>
    <scope>NUCLEOTIDE SEQUENCE [LARGE SCALE GENOMIC DNA]</scope>
    <source>
        <strain evidence="3">NIES 3701</strain>
    </source>
</reference>
<dbReference type="AlphaFoldDB" id="A0A9W7C6H2"/>
<dbReference type="SUPFAM" id="SSF53335">
    <property type="entry name" value="S-adenosyl-L-methionine-dependent methyltransferases"/>
    <property type="match status" value="1"/>
</dbReference>
<organism evidence="2 3">
    <name type="scientific">Triparma strigata</name>
    <dbReference type="NCBI Taxonomy" id="1606541"/>
    <lineage>
        <taxon>Eukaryota</taxon>
        <taxon>Sar</taxon>
        <taxon>Stramenopiles</taxon>
        <taxon>Ochrophyta</taxon>
        <taxon>Bolidophyceae</taxon>
        <taxon>Parmales</taxon>
        <taxon>Triparmaceae</taxon>
        <taxon>Triparma</taxon>
    </lineage>
</organism>
<dbReference type="InterPro" id="IPR029063">
    <property type="entry name" value="SAM-dependent_MTases_sf"/>
</dbReference>
<dbReference type="InterPro" id="IPR025714">
    <property type="entry name" value="Methyltranfer_dom"/>
</dbReference>
<evidence type="ECO:0000259" key="1">
    <source>
        <dbReference type="Pfam" id="PF13847"/>
    </source>
</evidence>
<dbReference type="CDD" id="cd02440">
    <property type="entry name" value="AdoMet_MTases"/>
    <property type="match status" value="1"/>
</dbReference>
<evidence type="ECO:0000313" key="3">
    <source>
        <dbReference type="Proteomes" id="UP001165085"/>
    </source>
</evidence>
<comment type="caution">
    <text evidence="2">The sequence shown here is derived from an EMBL/GenBank/DDBJ whole genome shotgun (WGS) entry which is preliminary data.</text>
</comment>
<protein>
    <recommendedName>
        <fullName evidence="1">Methyltransferase domain-containing protein</fullName>
    </recommendedName>
</protein>
<evidence type="ECO:0000313" key="2">
    <source>
        <dbReference type="EMBL" id="GMH99053.1"/>
    </source>
</evidence>
<dbReference type="Gene3D" id="3.40.50.150">
    <property type="entry name" value="Vaccinia Virus protein VP39"/>
    <property type="match status" value="1"/>
</dbReference>
<dbReference type="EMBL" id="BRXY01000538">
    <property type="protein sequence ID" value="GMH99053.1"/>
    <property type="molecule type" value="Genomic_DNA"/>
</dbReference>
<dbReference type="Pfam" id="PF13847">
    <property type="entry name" value="Methyltransf_31"/>
    <property type="match status" value="1"/>
</dbReference>
<feature type="domain" description="Methyltransferase" evidence="1">
    <location>
        <begin position="52"/>
        <end position="186"/>
    </location>
</feature>
<name>A0A9W7C6H2_9STRA</name>
<dbReference type="Proteomes" id="UP001165085">
    <property type="component" value="Unassembled WGS sequence"/>
</dbReference>
<dbReference type="OrthoDB" id="540004at2759"/>
<sequence length="235" mass="25599">MSNSSLVPLVAASALGALGLIYVVRTKSSAIYDLLILRMTSLWYATVLSKLSNGSKVLDIGIGNASSLLVHTAELKAKDITICGVDYTREYVEAAQENIKKNKAEDNVQVVYGSVYDGSVLSSFPVKNFDAAYFSGSIALLPDPISALHSAAKVVKPSGLIYITQTYQKRGFPGLALFKRNLKFMTTIDFGELTYEKDIMEVFKASGYEIVCHQIIEGSVDNAMQSAYLTVLRVE</sequence>